<dbReference type="PANTHER" id="PTHR21248:SF22">
    <property type="entry name" value="PHOSPHOLIPASE D"/>
    <property type="match status" value="1"/>
</dbReference>
<dbReference type="SMART" id="SM00155">
    <property type="entry name" value="PLDc"/>
    <property type="match status" value="2"/>
</dbReference>
<dbReference type="PROSITE" id="PS50035">
    <property type="entry name" value="PLD"/>
    <property type="match status" value="2"/>
</dbReference>
<keyword evidence="1" id="KW-0594">Phospholipid biosynthesis</keyword>
<reference evidence="3 4" key="1">
    <citation type="submission" date="2021-02" db="EMBL/GenBank/DDBJ databases">
        <title>Niveibacterium changnyeongensis HC41.</title>
        <authorList>
            <person name="Kang M."/>
        </authorList>
    </citation>
    <scope>NUCLEOTIDE SEQUENCE [LARGE SCALE GENOMIC DNA]</scope>
    <source>
        <strain evidence="3 4">HC41</strain>
    </source>
</reference>
<comment type="catalytic activity">
    <reaction evidence="1">
        <text>2 a 1,2-diacyl-sn-glycero-3-phospho-(1'-sn-glycerol) = a cardiolipin + glycerol</text>
        <dbReference type="Rhea" id="RHEA:31451"/>
        <dbReference type="ChEBI" id="CHEBI:17754"/>
        <dbReference type="ChEBI" id="CHEBI:62237"/>
        <dbReference type="ChEBI" id="CHEBI:64716"/>
    </reaction>
</comment>
<name>A0ABX7M5U0_9RHOO</name>
<comment type="function">
    <text evidence="1">Catalyzes the phosphatidyl group transfer from one phosphatidylglycerol molecule to another to form cardiolipin (CL) (diphosphatidylglycerol) and glycerol.</text>
</comment>
<accession>A0ABX7M5U0</accession>
<feature type="active site" evidence="1">
    <location>
        <position position="115"/>
    </location>
</feature>
<evidence type="ECO:0000313" key="4">
    <source>
        <dbReference type="Proteomes" id="UP000663570"/>
    </source>
</evidence>
<dbReference type="HAMAP" id="MF_01917">
    <property type="entry name" value="Cardiolipin_synth_ClsB"/>
    <property type="match status" value="1"/>
</dbReference>
<feature type="active site" evidence="1">
    <location>
        <position position="113"/>
    </location>
</feature>
<keyword evidence="1" id="KW-0472">Membrane</keyword>
<dbReference type="Pfam" id="PF13091">
    <property type="entry name" value="PLDc_2"/>
    <property type="match status" value="2"/>
</dbReference>
<feature type="active site" evidence="1">
    <location>
        <position position="120"/>
    </location>
</feature>
<dbReference type="Proteomes" id="UP000663570">
    <property type="component" value="Chromosome"/>
</dbReference>
<dbReference type="InterPro" id="IPR030872">
    <property type="entry name" value="Cardiolipin_synth_ClsB"/>
</dbReference>
<evidence type="ECO:0000313" key="3">
    <source>
        <dbReference type="EMBL" id="QSI76306.1"/>
    </source>
</evidence>
<feature type="domain" description="PLD phosphodiesterase" evidence="2">
    <location>
        <begin position="288"/>
        <end position="315"/>
    </location>
</feature>
<protein>
    <recommendedName>
        <fullName evidence="1">Cardiolipin synthase B</fullName>
        <shortName evidence="1">CL synthase</shortName>
        <ecNumber evidence="1">2.7.8.-</ecNumber>
    </recommendedName>
</protein>
<comment type="subcellular location">
    <subcellularLocation>
        <location evidence="1">Cell membrane</location>
        <topology evidence="1">Peripheral membrane protein</topology>
    </subcellularLocation>
</comment>
<dbReference type="InterPro" id="IPR001736">
    <property type="entry name" value="PLipase_D/transphosphatidylase"/>
</dbReference>
<evidence type="ECO:0000256" key="1">
    <source>
        <dbReference type="HAMAP-Rule" id="MF_01917"/>
    </source>
</evidence>
<dbReference type="SUPFAM" id="SSF56024">
    <property type="entry name" value="Phospholipase D/nuclease"/>
    <property type="match status" value="2"/>
</dbReference>
<dbReference type="InterPro" id="IPR025202">
    <property type="entry name" value="PLD-like_dom"/>
</dbReference>
<dbReference type="PANTHER" id="PTHR21248">
    <property type="entry name" value="CARDIOLIPIN SYNTHASE"/>
    <property type="match status" value="1"/>
</dbReference>
<feature type="active site" evidence="1">
    <location>
        <position position="300"/>
    </location>
</feature>
<keyword evidence="1" id="KW-0444">Lipid biosynthesis</keyword>
<keyword evidence="1 3" id="KW-0808">Transferase</keyword>
<dbReference type="Gene3D" id="3.30.870.10">
    <property type="entry name" value="Endonuclease Chain A"/>
    <property type="match status" value="2"/>
</dbReference>
<sequence>MPAPLLPGNALTLLECGAEYFPALIAAIDAARIEVHLETYIYASDATGEAVTAALSRAAARGCAVRVLVDGFGGRDFVDHTAPRLREAGVEVLIYRQELRALRFRRHRLRRLHRKLAVIDARVAFVGGINIIDDMDTPGQTPPRFDYAVKVEGPLLGPIHTSVHRVWWLVSWAGLRERPAWQSELAASPLPVGAVRAAFVVRNNLRNRRDIENAYLDAIAQARREIVIANAYFLPGRRFRQALIEAARRGCNVVLLLQGRVEYVLLHYATRALYPHLLAGGVRIFEYRKSFLHAKVAVCDGHWATVGSSNIDPFSLMLAREANVVVRDVGFAGELRASLDQAMQDGAIELLLAEHQRAPWYRRFASWSAYMVVRAMMGIVGVRAADRGPPA</sequence>
<dbReference type="EC" id="2.7.8.-" evidence="1"/>
<dbReference type="CDD" id="cd09110">
    <property type="entry name" value="PLDc_CLS_1"/>
    <property type="match status" value="1"/>
</dbReference>
<comment type="similarity">
    <text evidence="1">Belongs to the phospholipase D family. Cardiolipin synthase subfamily. ClsB sub-subfamily.</text>
</comment>
<feature type="active site" evidence="1">
    <location>
        <position position="293"/>
    </location>
</feature>
<dbReference type="RefSeq" id="WP_206254020.1">
    <property type="nucleotide sequence ID" value="NZ_CP071060.1"/>
</dbReference>
<feature type="active site" evidence="1">
    <location>
        <position position="295"/>
    </location>
</feature>
<keyword evidence="4" id="KW-1185">Reference proteome</keyword>
<gene>
    <name evidence="1 3" type="primary">clsB</name>
    <name evidence="3" type="ORF">JY500_17825</name>
</gene>
<feature type="domain" description="PLD phosphodiesterase" evidence="2">
    <location>
        <begin position="108"/>
        <end position="135"/>
    </location>
</feature>
<dbReference type="GO" id="GO:0016740">
    <property type="term" value="F:transferase activity"/>
    <property type="evidence" value="ECO:0007669"/>
    <property type="project" value="UniProtKB-KW"/>
</dbReference>
<dbReference type="CDD" id="cd09159">
    <property type="entry name" value="PLDc_ybhO_like_2"/>
    <property type="match status" value="1"/>
</dbReference>
<dbReference type="NCBIfam" id="NF008427">
    <property type="entry name" value="PRK11263.1"/>
    <property type="match status" value="1"/>
</dbReference>
<organism evidence="3 4">
    <name type="scientific">Niveibacterium microcysteis</name>
    <dbReference type="NCBI Taxonomy" id="2811415"/>
    <lineage>
        <taxon>Bacteria</taxon>
        <taxon>Pseudomonadati</taxon>
        <taxon>Pseudomonadota</taxon>
        <taxon>Betaproteobacteria</taxon>
        <taxon>Rhodocyclales</taxon>
        <taxon>Rhodocyclaceae</taxon>
        <taxon>Niveibacterium</taxon>
    </lineage>
</organism>
<dbReference type="EMBL" id="CP071060">
    <property type="protein sequence ID" value="QSI76306.1"/>
    <property type="molecule type" value="Genomic_DNA"/>
</dbReference>
<keyword evidence="1" id="KW-0443">Lipid metabolism</keyword>
<keyword evidence="1" id="KW-1208">Phospholipid metabolism</keyword>
<proteinExistence type="inferred from homology"/>
<keyword evidence="1" id="KW-1003">Cell membrane</keyword>
<evidence type="ECO:0000259" key="2">
    <source>
        <dbReference type="PROSITE" id="PS50035"/>
    </source>
</evidence>